<keyword evidence="3" id="KW-0720">Serine protease</keyword>
<dbReference type="Pfam" id="PF00082">
    <property type="entry name" value="Peptidase_S8"/>
    <property type="match status" value="1"/>
</dbReference>
<keyword evidence="1" id="KW-0645">Protease</keyword>
<organism evidence="5 6">
    <name type="scientific">Roseomonas nitratireducens</name>
    <dbReference type="NCBI Taxonomy" id="2820810"/>
    <lineage>
        <taxon>Bacteria</taxon>
        <taxon>Pseudomonadati</taxon>
        <taxon>Pseudomonadota</taxon>
        <taxon>Alphaproteobacteria</taxon>
        <taxon>Acetobacterales</taxon>
        <taxon>Roseomonadaceae</taxon>
        <taxon>Roseomonas</taxon>
    </lineage>
</organism>
<evidence type="ECO:0000313" key="6">
    <source>
        <dbReference type="Proteomes" id="UP000680815"/>
    </source>
</evidence>
<evidence type="ECO:0000256" key="3">
    <source>
        <dbReference type="ARBA" id="ARBA00022825"/>
    </source>
</evidence>
<dbReference type="PRINTS" id="PR00723">
    <property type="entry name" value="SUBTILISIN"/>
</dbReference>
<feature type="domain" description="Peptidase S8/S53" evidence="4">
    <location>
        <begin position="176"/>
        <end position="467"/>
    </location>
</feature>
<sequence length="479" mass="50276">MEGYPEERRRPLPVRRNFVFRDPPFLKADKPALRNAYLARRLDAIDAIIGGPDGIPALGRLATKDGPAFAVTHLPLADWGLALGGEKELAARLAAARAAPEEAAFALAFADEKAAAIFREGAERIFGRFDKVVSDLRISPALHWTPGRGEGDDFATFEDARALVRADALAAKGLDGKGVKVVVIDQGVAAGRLLDPSRFAGGWSKAGGPQPGTATGTNTHGTMIARTIQALAPRALIFDCPLIPPRILGNLPAFLSDAFGAIGAIARDIRLLGMLDPRFAGRWVLVNAWSIYDARGETVPGEYTKNPYHWVACAIDAAAPHAAIVFAAGNCGEFGPDPRCAPRVIGPGRSILGANSLDSVLTVGAVRADGIWAGYSSQGPGQFAQYLGHPQQKPDLVAPSHFRTPEAPYPRAGGSSAACAVAAGAVAALRTGWHDSVVPNDALFGHLRKAARQMDGSAGWNLRTGHGVLDCAATIAGLP</sequence>
<keyword evidence="6" id="KW-1185">Reference proteome</keyword>
<evidence type="ECO:0000313" key="5">
    <source>
        <dbReference type="EMBL" id="MBP0465240.1"/>
    </source>
</evidence>
<dbReference type="RefSeq" id="WP_209352629.1">
    <property type="nucleotide sequence ID" value="NZ_JAGIYZ010000014.1"/>
</dbReference>
<evidence type="ECO:0000256" key="2">
    <source>
        <dbReference type="ARBA" id="ARBA00022801"/>
    </source>
</evidence>
<dbReference type="SUPFAM" id="SSF52743">
    <property type="entry name" value="Subtilisin-like"/>
    <property type="match status" value="1"/>
</dbReference>
<dbReference type="InterPro" id="IPR000209">
    <property type="entry name" value="Peptidase_S8/S53_dom"/>
</dbReference>
<protein>
    <submittedName>
        <fullName evidence="5">S8 family serine peptidase</fullName>
    </submittedName>
</protein>
<name>A0ABS4AV57_9PROT</name>
<proteinExistence type="predicted"/>
<dbReference type="EMBL" id="JAGIYZ010000014">
    <property type="protein sequence ID" value="MBP0465240.1"/>
    <property type="molecule type" value="Genomic_DNA"/>
</dbReference>
<gene>
    <name evidence="5" type="ORF">J5Y09_15045</name>
</gene>
<comment type="caution">
    <text evidence="5">The sequence shown here is derived from an EMBL/GenBank/DDBJ whole genome shotgun (WGS) entry which is preliminary data.</text>
</comment>
<accession>A0ABS4AV57</accession>
<dbReference type="Proteomes" id="UP000680815">
    <property type="component" value="Unassembled WGS sequence"/>
</dbReference>
<evidence type="ECO:0000259" key="4">
    <source>
        <dbReference type="Pfam" id="PF00082"/>
    </source>
</evidence>
<reference evidence="5 6" key="1">
    <citation type="submission" date="2021-03" db="EMBL/GenBank/DDBJ databases">
        <authorList>
            <person name="So Y."/>
        </authorList>
    </citation>
    <scope>NUCLEOTIDE SEQUENCE [LARGE SCALE GENOMIC DNA]</scope>
    <source>
        <strain evidence="5 6">PWR1</strain>
    </source>
</reference>
<dbReference type="InterPro" id="IPR036852">
    <property type="entry name" value="Peptidase_S8/S53_dom_sf"/>
</dbReference>
<dbReference type="Gene3D" id="3.40.50.200">
    <property type="entry name" value="Peptidase S8/S53 domain"/>
    <property type="match status" value="1"/>
</dbReference>
<keyword evidence="2" id="KW-0378">Hydrolase</keyword>
<evidence type="ECO:0000256" key="1">
    <source>
        <dbReference type="ARBA" id="ARBA00022670"/>
    </source>
</evidence>
<dbReference type="InterPro" id="IPR015500">
    <property type="entry name" value="Peptidase_S8_subtilisin-rel"/>
</dbReference>